<feature type="transmembrane region" description="Helical" evidence="1">
    <location>
        <begin position="87"/>
        <end position="109"/>
    </location>
</feature>
<name>A0A5S5C9I1_9FLAO</name>
<evidence type="ECO:0000313" key="3">
    <source>
        <dbReference type="Proteomes" id="UP000324376"/>
    </source>
</evidence>
<gene>
    <name evidence="2" type="ORF">BD809_102279</name>
</gene>
<dbReference type="EMBL" id="VNHU01000002">
    <property type="protein sequence ID" value="TYP76065.1"/>
    <property type="molecule type" value="Genomic_DNA"/>
</dbReference>
<feature type="transmembrane region" description="Helical" evidence="1">
    <location>
        <begin position="29"/>
        <end position="47"/>
    </location>
</feature>
<keyword evidence="3" id="KW-1185">Reference proteome</keyword>
<keyword evidence="1" id="KW-0472">Membrane</keyword>
<proteinExistence type="predicted"/>
<accession>A0A5S5C9I1</accession>
<keyword evidence="1" id="KW-1133">Transmembrane helix</keyword>
<reference evidence="2 3" key="1">
    <citation type="submission" date="2019-07" db="EMBL/GenBank/DDBJ databases">
        <title>Genomic Encyclopedia of Archaeal and Bacterial Type Strains, Phase II (KMG-II): from individual species to whole genera.</title>
        <authorList>
            <person name="Goeker M."/>
        </authorList>
    </citation>
    <scope>NUCLEOTIDE SEQUENCE [LARGE SCALE GENOMIC DNA]</scope>
    <source>
        <strain evidence="2 3">DSM 17527</strain>
    </source>
</reference>
<dbReference type="AlphaFoldDB" id="A0A5S5C9I1"/>
<protein>
    <recommendedName>
        <fullName evidence="4">Histidine kinase N-terminal 7TM region domain-containing protein</fullName>
    </recommendedName>
</protein>
<sequence length="211" mass="25409">MYIGMSFELITAIVGAFYLKSYKNKSLKYFIIFIWYTFINEIFTGIYLKRHLKIEEADILYNLYYLVYFFFYFYLFRNSISSRKYKLTINIFLYIYLISLIFNGFFMNYFTEIQILPHVIASSCLIVAIVFYYIEVLKSERVLKIEKSLLFWISIGVLVYSIGLIPFRILRNYYTNLVDDMVPLLATFILTIFMNTCFIIGFTWSDKKQLY</sequence>
<feature type="transmembrane region" description="Helical" evidence="1">
    <location>
        <begin position="115"/>
        <end position="137"/>
    </location>
</feature>
<evidence type="ECO:0000313" key="2">
    <source>
        <dbReference type="EMBL" id="TYP76065.1"/>
    </source>
</evidence>
<feature type="transmembrane region" description="Helical" evidence="1">
    <location>
        <begin position="149"/>
        <end position="169"/>
    </location>
</feature>
<feature type="transmembrane region" description="Helical" evidence="1">
    <location>
        <begin position="181"/>
        <end position="204"/>
    </location>
</feature>
<feature type="transmembrane region" description="Helical" evidence="1">
    <location>
        <begin position="59"/>
        <end position="75"/>
    </location>
</feature>
<organism evidence="2 3">
    <name type="scientific">Aquimarina intermedia</name>
    <dbReference type="NCBI Taxonomy" id="350814"/>
    <lineage>
        <taxon>Bacteria</taxon>
        <taxon>Pseudomonadati</taxon>
        <taxon>Bacteroidota</taxon>
        <taxon>Flavobacteriia</taxon>
        <taxon>Flavobacteriales</taxon>
        <taxon>Flavobacteriaceae</taxon>
        <taxon>Aquimarina</taxon>
    </lineage>
</organism>
<dbReference type="Proteomes" id="UP000324376">
    <property type="component" value="Unassembled WGS sequence"/>
</dbReference>
<evidence type="ECO:0000256" key="1">
    <source>
        <dbReference type="SAM" id="Phobius"/>
    </source>
</evidence>
<comment type="caution">
    <text evidence="2">The sequence shown here is derived from an EMBL/GenBank/DDBJ whole genome shotgun (WGS) entry which is preliminary data.</text>
</comment>
<evidence type="ECO:0008006" key="4">
    <source>
        <dbReference type="Google" id="ProtNLM"/>
    </source>
</evidence>
<keyword evidence="1" id="KW-0812">Transmembrane</keyword>